<feature type="signal peptide" evidence="1">
    <location>
        <begin position="1"/>
        <end position="22"/>
    </location>
</feature>
<proteinExistence type="predicted"/>
<dbReference type="SUPFAM" id="SSF52317">
    <property type="entry name" value="Class I glutamine amidotransferase-like"/>
    <property type="match status" value="1"/>
</dbReference>
<dbReference type="EMBL" id="CP036525">
    <property type="protein sequence ID" value="QDT03814.1"/>
    <property type="molecule type" value="Genomic_DNA"/>
</dbReference>
<dbReference type="AlphaFoldDB" id="A0A517N9K3"/>
<accession>A0A517N9K3</accession>
<dbReference type="PANTHER" id="PTHR40469">
    <property type="entry name" value="SECRETED GLYCOSYL HYDROLASE"/>
    <property type="match status" value="1"/>
</dbReference>
<gene>
    <name evidence="3" type="ORF">K227x_21990</name>
</gene>
<reference evidence="3 4" key="1">
    <citation type="submission" date="2019-02" db="EMBL/GenBank/DDBJ databases">
        <title>Deep-cultivation of Planctomycetes and their phenomic and genomic characterization uncovers novel biology.</title>
        <authorList>
            <person name="Wiegand S."/>
            <person name="Jogler M."/>
            <person name="Boedeker C."/>
            <person name="Pinto D."/>
            <person name="Vollmers J."/>
            <person name="Rivas-Marin E."/>
            <person name="Kohn T."/>
            <person name="Peeters S.H."/>
            <person name="Heuer A."/>
            <person name="Rast P."/>
            <person name="Oberbeckmann S."/>
            <person name="Bunk B."/>
            <person name="Jeske O."/>
            <person name="Meyerdierks A."/>
            <person name="Storesund J.E."/>
            <person name="Kallscheuer N."/>
            <person name="Luecker S."/>
            <person name="Lage O.M."/>
            <person name="Pohl T."/>
            <person name="Merkel B.J."/>
            <person name="Hornburger P."/>
            <person name="Mueller R.-W."/>
            <person name="Bruemmer F."/>
            <person name="Labrenz M."/>
            <person name="Spormann A.M."/>
            <person name="Op den Camp H."/>
            <person name="Overmann J."/>
            <person name="Amann R."/>
            <person name="Jetten M.S.M."/>
            <person name="Mascher T."/>
            <person name="Medema M.H."/>
            <person name="Devos D.P."/>
            <person name="Kaster A.-K."/>
            <person name="Ovreas L."/>
            <person name="Rohde M."/>
            <person name="Galperin M.Y."/>
            <person name="Jogler C."/>
        </authorList>
    </citation>
    <scope>NUCLEOTIDE SEQUENCE [LARGE SCALE GENOMIC DNA]</scope>
    <source>
        <strain evidence="3 4">K22_7</strain>
    </source>
</reference>
<dbReference type="Gene3D" id="3.40.50.880">
    <property type="match status" value="1"/>
</dbReference>
<feature type="chain" id="PRO_5021997101" evidence="1">
    <location>
        <begin position="23"/>
        <end position="265"/>
    </location>
</feature>
<protein>
    <submittedName>
        <fullName evidence="3">Trehalose utilization</fullName>
    </submittedName>
</protein>
<name>A0A517N9K3_9BACT</name>
<evidence type="ECO:0000256" key="1">
    <source>
        <dbReference type="SAM" id="SignalP"/>
    </source>
</evidence>
<dbReference type="Proteomes" id="UP000318538">
    <property type="component" value="Chromosome"/>
</dbReference>
<sequence length="265" mass="29306" precursor="true">MFRVLIASFVLCLGQCAASAQSAEADSTKAKSLKILLVTGGCCHDYDFQTKALQLAFQKQNVDAVWTVVNDGGSGTDAQIDLYDKADWAAGFDVVIHNECFAATKDPEYIRRITKAHHDGANAVVIHCAMHTYRDAEIDDWREFLGVTSRRHDHQSNYKIDVVAKGHPIMKGYPADHVSAMDELYIIEKLWPRAKALATSVSERDGKAYPVLWINRYGKARVFGTTYGHSNETFEDDVFLGSVVRGTQWAAGHLKPAGKKKAAAK</sequence>
<organism evidence="3 4">
    <name type="scientific">Rubripirellula lacrimiformis</name>
    <dbReference type="NCBI Taxonomy" id="1930273"/>
    <lineage>
        <taxon>Bacteria</taxon>
        <taxon>Pseudomonadati</taxon>
        <taxon>Planctomycetota</taxon>
        <taxon>Planctomycetia</taxon>
        <taxon>Pirellulales</taxon>
        <taxon>Pirellulaceae</taxon>
        <taxon>Rubripirellula</taxon>
    </lineage>
</organism>
<dbReference type="PANTHER" id="PTHR40469:SF2">
    <property type="entry name" value="GALACTOSE-BINDING DOMAIN-LIKE SUPERFAMILY PROTEIN"/>
    <property type="match status" value="1"/>
</dbReference>
<evidence type="ECO:0000313" key="4">
    <source>
        <dbReference type="Proteomes" id="UP000318538"/>
    </source>
</evidence>
<evidence type="ECO:0000259" key="2">
    <source>
        <dbReference type="Pfam" id="PF06283"/>
    </source>
</evidence>
<keyword evidence="4" id="KW-1185">Reference proteome</keyword>
<dbReference type="KEGG" id="rlc:K227x_21990"/>
<keyword evidence="1" id="KW-0732">Signal</keyword>
<dbReference type="RefSeq" id="WP_246146721.1">
    <property type="nucleotide sequence ID" value="NZ_CP036525.1"/>
</dbReference>
<dbReference type="Pfam" id="PF06283">
    <property type="entry name" value="ThuA"/>
    <property type="match status" value="1"/>
</dbReference>
<dbReference type="InterPro" id="IPR029010">
    <property type="entry name" value="ThuA-like"/>
</dbReference>
<dbReference type="InterPro" id="IPR029062">
    <property type="entry name" value="Class_I_gatase-like"/>
</dbReference>
<evidence type="ECO:0000313" key="3">
    <source>
        <dbReference type="EMBL" id="QDT03814.1"/>
    </source>
</evidence>
<feature type="domain" description="ThuA-like" evidence="2">
    <location>
        <begin position="85"/>
        <end position="250"/>
    </location>
</feature>